<evidence type="ECO:0000259" key="10">
    <source>
        <dbReference type="SMART" id="SM00810"/>
    </source>
</evidence>
<dbReference type="SMART" id="SM00642">
    <property type="entry name" value="Aamy"/>
    <property type="match status" value="1"/>
</dbReference>
<dbReference type="GO" id="GO:0004556">
    <property type="term" value="F:alpha-amylase activity"/>
    <property type="evidence" value="ECO:0007669"/>
    <property type="project" value="UniProtKB-EC"/>
</dbReference>
<dbReference type="Pfam" id="PF12697">
    <property type="entry name" value="Abhydrolase_6"/>
    <property type="match status" value="1"/>
</dbReference>
<comment type="catalytic activity">
    <reaction evidence="1">
        <text>Endohydrolysis of (1-&gt;4)-alpha-D-glucosidic linkages in polysaccharides containing three or more (1-&gt;4)-alpha-linked D-glucose units.</text>
        <dbReference type="EC" id="3.2.1.1"/>
    </reaction>
</comment>
<evidence type="ECO:0000256" key="6">
    <source>
        <dbReference type="ARBA" id="ARBA00023277"/>
    </source>
</evidence>
<keyword evidence="6" id="KW-0119">Carbohydrate metabolism</keyword>
<dbReference type="Proteomes" id="UP000594638">
    <property type="component" value="Unassembled WGS sequence"/>
</dbReference>
<dbReference type="Gene3D" id="2.60.40.1180">
    <property type="entry name" value="Golgi alpha-mannosidase II"/>
    <property type="match status" value="1"/>
</dbReference>
<proteinExistence type="inferred from homology"/>
<comment type="similarity">
    <text evidence="3">Belongs to the glycosyl hydrolase 13 family.</text>
</comment>
<dbReference type="Pfam" id="PF07821">
    <property type="entry name" value="Alpha-amyl_C2"/>
    <property type="match status" value="1"/>
</dbReference>
<dbReference type="InterPro" id="IPR017853">
    <property type="entry name" value="GH"/>
</dbReference>
<dbReference type="SUPFAM" id="SSF53474">
    <property type="entry name" value="alpha/beta-Hydrolases"/>
    <property type="match status" value="1"/>
</dbReference>
<dbReference type="EMBL" id="CACTIH010009175">
    <property type="protein sequence ID" value="CAA3026716.1"/>
    <property type="molecule type" value="Genomic_DNA"/>
</dbReference>
<dbReference type="Gene3D" id="3.40.50.1820">
    <property type="entry name" value="alpha/beta hydrolase"/>
    <property type="match status" value="1"/>
</dbReference>
<organism evidence="11 12">
    <name type="scientific">Olea europaea subsp. europaea</name>
    <dbReference type="NCBI Taxonomy" id="158383"/>
    <lineage>
        <taxon>Eukaryota</taxon>
        <taxon>Viridiplantae</taxon>
        <taxon>Streptophyta</taxon>
        <taxon>Embryophyta</taxon>
        <taxon>Tracheophyta</taxon>
        <taxon>Spermatophyta</taxon>
        <taxon>Magnoliopsida</taxon>
        <taxon>eudicotyledons</taxon>
        <taxon>Gunneridae</taxon>
        <taxon>Pentapetalae</taxon>
        <taxon>asterids</taxon>
        <taxon>lamiids</taxon>
        <taxon>Lamiales</taxon>
        <taxon>Oleaceae</taxon>
        <taxon>Oleeae</taxon>
        <taxon>Olea</taxon>
    </lineage>
</organism>
<sequence length="676" mass="76040">MGALALRFPVLQSGGGGGGCGGGGGGGGGFPSFLPKEIHNIRDPSARTLAQRIRRVPVQIGFPENCIMSSCVTPNMYHDSNPVVLLHCFDSSCLEWRSAYPLLEKAGLEAWAIDILGWGFSDLERRPPCNVASKRNHLYQLWKSHIKRPMTLVGPSLGAAVAIDFAVNFPEAVDSLVLINASVYAKGTGYMTKLPKTMAYAMVSLLKSIPIRFYAKRLVFEGLPLSRTIDWMNVGRLHCFLPWWEDATVDFMLSGGYNVSGQIKQVKQKTLIIYSEDDKIISSEFSKRLQSELPNAVIQKVSECGHMPHVEKPDTIARLIAERFKEDELHRPCQGIRTSYRFMKRFAVDGSEPSIPGFSLHLKTTYDLPVEMGFKLSPNGVWNIFGGRLAWGPEAIVCDDPNFQGRGNPSSGDIFHAAPNIDHSQDFVRRDIKEWLNWLRNDIGFDGWRLDFVRGFSGGYVKEYVEASNPAFAIGEYWDSLAYEGGNLCYNQDSHRQRIVNWINATGGTSSAFDVTTKGILHSALHNQYWRLIDPQGKPTGIMGWWPSRAVTFLENHDTGSTQGHWPFPREKLTQGYAYILTHPGTPVVFYDHFYDFGIRDTITELIEARRRGGIHCRSPIKIYHAHNDGYVAKIGDTLVLKLGHFDWNPSKEVDLDGSWQKFVDKGIDYQLWLRR</sequence>
<dbReference type="InterPro" id="IPR000073">
    <property type="entry name" value="AB_hydrolase_1"/>
</dbReference>
<evidence type="ECO:0000313" key="12">
    <source>
        <dbReference type="Proteomes" id="UP000594638"/>
    </source>
</evidence>
<evidence type="ECO:0000256" key="3">
    <source>
        <dbReference type="ARBA" id="ARBA00008061"/>
    </source>
</evidence>
<dbReference type="GO" id="GO:0005975">
    <property type="term" value="P:carbohydrate metabolic process"/>
    <property type="evidence" value="ECO:0007669"/>
    <property type="project" value="InterPro"/>
</dbReference>
<dbReference type="Gramene" id="OE9A072258T2">
    <property type="protein sequence ID" value="OE9A072258C2"/>
    <property type="gene ID" value="OE9A072258"/>
</dbReference>
<dbReference type="PROSITE" id="PS51257">
    <property type="entry name" value="PROKAR_LIPOPROTEIN"/>
    <property type="match status" value="1"/>
</dbReference>
<evidence type="ECO:0000256" key="4">
    <source>
        <dbReference type="ARBA" id="ARBA00012595"/>
    </source>
</evidence>
<keyword evidence="7" id="KW-0326">Glycosidase</keyword>
<dbReference type="InterPro" id="IPR013780">
    <property type="entry name" value="Glyco_hydro_b"/>
</dbReference>
<dbReference type="AlphaFoldDB" id="A0A8S0V6M3"/>
<evidence type="ECO:0000259" key="9">
    <source>
        <dbReference type="SMART" id="SM00642"/>
    </source>
</evidence>
<evidence type="ECO:0000256" key="8">
    <source>
        <dbReference type="ARBA" id="ARBA00030238"/>
    </source>
</evidence>
<evidence type="ECO:0000256" key="1">
    <source>
        <dbReference type="ARBA" id="ARBA00000548"/>
    </source>
</evidence>
<keyword evidence="5 11" id="KW-0378">Hydrolase</keyword>
<evidence type="ECO:0000256" key="5">
    <source>
        <dbReference type="ARBA" id="ARBA00022801"/>
    </source>
</evidence>
<dbReference type="SUPFAM" id="SSF51445">
    <property type="entry name" value="(Trans)glycosidases"/>
    <property type="match status" value="1"/>
</dbReference>
<evidence type="ECO:0000256" key="7">
    <source>
        <dbReference type="ARBA" id="ARBA00023295"/>
    </source>
</evidence>
<gene>
    <name evidence="11" type="ORF">OLEA9_A072258</name>
</gene>
<protein>
    <recommendedName>
        <fullName evidence="4">alpha-amylase</fullName>
        <ecNumber evidence="4">3.2.1.1</ecNumber>
    </recommendedName>
    <alternativeName>
        <fullName evidence="8">1,4-alpha-D-glucan glucanohydrolase</fullName>
    </alternativeName>
</protein>
<dbReference type="PANTHER" id="PTHR43447">
    <property type="entry name" value="ALPHA-AMYLASE"/>
    <property type="match status" value="1"/>
</dbReference>
<dbReference type="InterPro" id="IPR006047">
    <property type="entry name" value="GH13_cat_dom"/>
</dbReference>
<comment type="cofactor">
    <cofactor evidence="2">
        <name>Ca(2+)</name>
        <dbReference type="ChEBI" id="CHEBI:29108"/>
    </cofactor>
</comment>
<dbReference type="EC" id="3.2.1.1" evidence="4"/>
<reference evidence="11 12" key="1">
    <citation type="submission" date="2019-12" db="EMBL/GenBank/DDBJ databases">
        <authorList>
            <person name="Alioto T."/>
            <person name="Alioto T."/>
            <person name="Gomez Garrido J."/>
        </authorList>
    </citation>
    <scope>NUCLEOTIDE SEQUENCE [LARGE SCALE GENOMIC DNA]</scope>
</reference>
<dbReference type="SMART" id="SM00810">
    <property type="entry name" value="Alpha-amyl_C2"/>
    <property type="match status" value="1"/>
</dbReference>
<dbReference type="InterPro" id="IPR012850">
    <property type="entry name" value="A-amylase_bs_C"/>
</dbReference>
<comment type="caution">
    <text evidence="11">The sequence shown here is derived from an EMBL/GenBank/DDBJ whole genome shotgun (WGS) entry which is preliminary data.</text>
</comment>
<keyword evidence="12" id="KW-1185">Reference proteome</keyword>
<dbReference type="Gene3D" id="3.20.20.80">
    <property type="entry name" value="Glycosidases"/>
    <property type="match status" value="1"/>
</dbReference>
<dbReference type="InterPro" id="IPR000639">
    <property type="entry name" value="Epox_hydrolase-like"/>
</dbReference>
<dbReference type="PRINTS" id="PR00412">
    <property type="entry name" value="EPOXHYDRLASE"/>
</dbReference>
<name>A0A8S0V6M3_OLEEU</name>
<dbReference type="PRINTS" id="PR00111">
    <property type="entry name" value="ABHYDROLASE"/>
</dbReference>
<dbReference type="InterPro" id="IPR029058">
    <property type="entry name" value="AB_hydrolase_fold"/>
</dbReference>
<accession>A0A8S0V6M3</accession>
<evidence type="ECO:0000313" key="11">
    <source>
        <dbReference type="EMBL" id="CAA3026716.1"/>
    </source>
</evidence>
<evidence type="ECO:0000256" key="2">
    <source>
        <dbReference type="ARBA" id="ARBA00001913"/>
    </source>
</evidence>
<dbReference type="CDD" id="cd11314">
    <property type="entry name" value="AmyAc_arch_bac_plant_AmyA"/>
    <property type="match status" value="1"/>
</dbReference>
<feature type="domain" description="Glycosyl hydrolase family 13 catalytic" evidence="9">
    <location>
        <begin position="342"/>
        <end position="616"/>
    </location>
</feature>
<feature type="domain" description="Alpha-amylase C-terminal beta-sheet" evidence="10">
    <location>
        <begin position="611"/>
        <end position="675"/>
    </location>
</feature>
<dbReference type="OrthoDB" id="6431331at2759"/>
<dbReference type="GO" id="GO:0005509">
    <property type="term" value="F:calcium ion binding"/>
    <property type="evidence" value="ECO:0007669"/>
    <property type="project" value="InterPro"/>
</dbReference>